<accession>A0ACC1XAH8</accession>
<dbReference type="Proteomes" id="UP001164539">
    <property type="component" value="Chromosome 10"/>
</dbReference>
<comment type="caution">
    <text evidence="1">The sequence shown here is derived from an EMBL/GenBank/DDBJ whole genome shotgun (WGS) entry which is preliminary data.</text>
</comment>
<sequence>MNICLDKHWVDGEVFFGMKKSSSCRLHISTKIIVSSSLQKQELESSPSFGPSEKSIRIKHNMLERRGQAKSIYIKGLGKDKVVQRNRVMLPCICLGGRAERFWPGLCDQYFGGIYVDF</sequence>
<organism evidence="1 2">
    <name type="scientific">Melia azedarach</name>
    <name type="common">Chinaberry tree</name>
    <dbReference type="NCBI Taxonomy" id="155640"/>
    <lineage>
        <taxon>Eukaryota</taxon>
        <taxon>Viridiplantae</taxon>
        <taxon>Streptophyta</taxon>
        <taxon>Embryophyta</taxon>
        <taxon>Tracheophyta</taxon>
        <taxon>Spermatophyta</taxon>
        <taxon>Magnoliopsida</taxon>
        <taxon>eudicotyledons</taxon>
        <taxon>Gunneridae</taxon>
        <taxon>Pentapetalae</taxon>
        <taxon>rosids</taxon>
        <taxon>malvids</taxon>
        <taxon>Sapindales</taxon>
        <taxon>Meliaceae</taxon>
        <taxon>Melia</taxon>
    </lineage>
</organism>
<evidence type="ECO:0000313" key="2">
    <source>
        <dbReference type="Proteomes" id="UP001164539"/>
    </source>
</evidence>
<proteinExistence type="predicted"/>
<reference evidence="1 2" key="1">
    <citation type="journal article" date="2023" name="Science">
        <title>Complex scaffold remodeling in plant triterpene biosynthesis.</title>
        <authorList>
            <person name="De La Pena R."/>
            <person name="Hodgson H."/>
            <person name="Liu J.C."/>
            <person name="Stephenson M.J."/>
            <person name="Martin A.C."/>
            <person name="Owen C."/>
            <person name="Harkess A."/>
            <person name="Leebens-Mack J."/>
            <person name="Jimenez L.E."/>
            <person name="Osbourn A."/>
            <person name="Sattely E.S."/>
        </authorList>
    </citation>
    <scope>NUCLEOTIDE SEQUENCE [LARGE SCALE GENOMIC DNA]</scope>
    <source>
        <strain evidence="2">cv. JPN11</strain>
        <tissue evidence="1">Leaf</tissue>
    </source>
</reference>
<name>A0ACC1XAH8_MELAZ</name>
<evidence type="ECO:0000313" key="1">
    <source>
        <dbReference type="EMBL" id="KAJ4708178.1"/>
    </source>
</evidence>
<protein>
    <submittedName>
        <fullName evidence="1">Uncharacterized protein</fullName>
    </submittedName>
</protein>
<keyword evidence="2" id="KW-1185">Reference proteome</keyword>
<gene>
    <name evidence="1" type="ORF">OWV82_018167</name>
</gene>
<dbReference type="EMBL" id="CM051403">
    <property type="protein sequence ID" value="KAJ4708178.1"/>
    <property type="molecule type" value="Genomic_DNA"/>
</dbReference>